<protein>
    <recommendedName>
        <fullName evidence="3">Terminase large subunit gp17-like C-terminal domain-containing protein</fullName>
    </recommendedName>
</protein>
<dbReference type="RefSeq" id="WP_135646424.1">
    <property type="nucleotide sequence ID" value="NZ_RQGC01000009.1"/>
</dbReference>
<dbReference type="EMBL" id="RQGC01000009">
    <property type="protein sequence ID" value="TGL39649.1"/>
    <property type="molecule type" value="Genomic_DNA"/>
</dbReference>
<reference evidence="2" key="1">
    <citation type="journal article" date="2019" name="PLoS Negl. Trop. Dis.">
        <title>Revisiting the worldwide diversity of Leptospira species in the environment.</title>
        <authorList>
            <person name="Vincent A.T."/>
            <person name="Schiettekatte O."/>
            <person name="Bourhy P."/>
            <person name="Veyrier F.J."/>
            <person name="Picardeau M."/>
        </authorList>
    </citation>
    <scope>NUCLEOTIDE SEQUENCE [LARGE SCALE GENOMIC DNA]</scope>
    <source>
        <strain evidence="2">201702690</strain>
    </source>
</reference>
<comment type="caution">
    <text evidence="1">The sequence shown here is derived from an EMBL/GenBank/DDBJ whole genome shotgun (WGS) entry which is preliminary data.</text>
</comment>
<gene>
    <name evidence="1" type="ORF">EHQ53_14095</name>
</gene>
<organism evidence="1 2">
    <name type="scientific">Leptospira langatensis</name>
    <dbReference type="NCBI Taxonomy" id="2484983"/>
    <lineage>
        <taxon>Bacteria</taxon>
        <taxon>Pseudomonadati</taxon>
        <taxon>Spirochaetota</taxon>
        <taxon>Spirochaetia</taxon>
        <taxon>Leptospirales</taxon>
        <taxon>Leptospiraceae</taxon>
        <taxon>Leptospira</taxon>
    </lineage>
</organism>
<dbReference type="Proteomes" id="UP000297273">
    <property type="component" value="Unassembled WGS sequence"/>
</dbReference>
<accession>A0ABY2MCA5</accession>
<evidence type="ECO:0008006" key="3">
    <source>
        <dbReference type="Google" id="ProtNLM"/>
    </source>
</evidence>
<evidence type="ECO:0000313" key="1">
    <source>
        <dbReference type="EMBL" id="TGL39649.1"/>
    </source>
</evidence>
<evidence type="ECO:0000313" key="2">
    <source>
        <dbReference type="Proteomes" id="UP000297273"/>
    </source>
</evidence>
<proteinExistence type="predicted"/>
<sequence length="450" mass="51530">MFQKELTSRAKVILQKFREKPHLLGKLIGYDKLSDIHSEWIKEAWLRKPGVEGRETIHKAARGSYKSVAIVIVGGIWYHLFKPDTRTIIFRKTHTQASEAIAEMRKGYESDNLRQLYWDLFGIDNLEGKKWSDTQGIELITKTKPTKEPSFLPRGIDSAITGYHCERLITDDIVTILDRYSKKERTNTITIAKEFINIIERGTGKIVYNGTPWHKDDLFSTLPPGKSYSIHSPELLRAIPDYTPEDLSAIKKRIGISLFAANYELKHIADENRLFNEPVFHDWVSGTPLVGYLDPSYSGENHTALTFVGPIIHNGQKKIQARGFVWDKHVGDCYSEILRLLDRYKVGTLWVEENADQGQAYKDLARLRKIKGLVRGHREKMNKHARIVSFVLGNWDMIVFPHDVESDWLNEVMEYVEGEEPDDAPDSFAGAVRALKAPRVGQIKTGRIVF</sequence>
<dbReference type="Gene3D" id="3.40.50.300">
    <property type="entry name" value="P-loop containing nucleotide triphosphate hydrolases"/>
    <property type="match status" value="1"/>
</dbReference>
<name>A0ABY2MCA5_9LEPT</name>
<keyword evidence="2" id="KW-1185">Reference proteome</keyword>
<dbReference type="InterPro" id="IPR027417">
    <property type="entry name" value="P-loop_NTPase"/>
</dbReference>